<evidence type="ECO:0000256" key="5">
    <source>
        <dbReference type="ARBA" id="ARBA00022725"/>
    </source>
</evidence>
<dbReference type="InterPro" id="IPR004117">
    <property type="entry name" value="7tm6_olfct_rcpt"/>
</dbReference>
<evidence type="ECO:0000256" key="2">
    <source>
        <dbReference type="ARBA" id="ARBA00022475"/>
    </source>
</evidence>
<keyword evidence="7 10" id="KW-0472">Membrane</keyword>
<keyword evidence="3 10" id="KW-0716">Sensory transduction</keyword>
<keyword evidence="12" id="KW-1185">Reference proteome</keyword>
<keyword evidence="2" id="KW-1003">Cell membrane</keyword>
<dbReference type="Pfam" id="PF02949">
    <property type="entry name" value="7tm_6"/>
    <property type="match status" value="1"/>
</dbReference>
<dbReference type="PANTHER" id="PTHR21137">
    <property type="entry name" value="ODORANT RECEPTOR"/>
    <property type="match status" value="1"/>
</dbReference>
<dbReference type="PANTHER" id="PTHR21137:SF35">
    <property type="entry name" value="ODORANT RECEPTOR 19A-RELATED"/>
    <property type="match status" value="1"/>
</dbReference>
<dbReference type="EMBL" id="JADBJN010000001">
    <property type="protein sequence ID" value="KAG5684559.1"/>
    <property type="molecule type" value="Genomic_DNA"/>
</dbReference>
<dbReference type="GO" id="GO:0005549">
    <property type="term" value="F:odorant binding"/>
    <property type="evidence" value="ECO:0007669"/>
    <property type="project" value="InterPro"/>
</dbReference>
<keyword evidence="4 10" id="KW-0812">Transmembrane</keyword>
<evidence type="ECO:0000256" key="3">
    <source>
        <dbReference type="ARBA" id="ARBA00022606"/>
    </source>
</evidence>
<comment type="caution">
    <text evidence="11">The sequence shown here is derived from an EMBL/GenBank/DDBJ whole genome shotgun (WGS) entry which is preliminary data.</text>
</comment>
<evidence type="ECO:0000256" key="4">
    <source>
        <dbReference type="ARBA" id="ARBA00022692"/>
    </source>
</evidence>
<feature type="transmembrane region" description="Helical" evidence="10">
    <location>
        <begin position="180"/>
        <end position="199"/>
    </location>
</feature>
<comment type="similarity">
    <text evidence="10">Belongs to the insect chemoreceptor superfamily. Heteromeric odorant receptor channel (TC 1.A.69) family.</text>
</comment>
<dbReference type="GO" id="GO:0007165">
    <property type="term" value="P:signal transduction"/>
    <property type="evidence" value="ECO:0007669"/>
    <property type="project" value="UniProtKB-KW"/>
</dbReference>
<dbReference type="OrthoDB" id="7281178at2759"/>
<keyword evidence="9 10" id="KW-0807">Transducer</keyword>
<evidence type="ECO:0000256" key="10">
    <source>
        <dbReference type="RuleBase" id="RU351113"/>
    </source>
</evidence>
<comment type="caution">
    <text evidence="10">Lacks conserved residue(s) required for the propagation of feature annotation.</text>
</comment>
<evidence type="ECO:0000256" key="9">
    <source>
        <dbReference type="ARBA" id="ARBA00023224"/>
    </source>
</evidence>
<feature type="transmembrane region" description="Helical" evidence="10">
    <location>
        <begin position="139"/>
        <end position="160"/>
    </location>
</feature>
<keyword evidence="5 10" id="KW-0552">Olfaction</keyword>
<reference evidence="11" key="1">
    <citation type="submission" date="2021-03" db="EMBL/GenBank/DDBJ databases">
        <title>Chromosome level genome of the anhydrobiotic midge Polypedilum vanderplanki.</title>
        <authorList>
            <person name="Yoshida Y."/>
            <person name="Kikawada T."/>
            <person name="Gusev O."/>
        </authorList>
    </citation>
    <scope>NUCLEOTIDE SEQUENCE</scope>
    <source>
        <strain evidence="11">NIAS01</strain>
        <tissue evidence="11">Whole body or cell culture</tissue>
    </source>
</reference>
<feature type="transmembrane region" description="Helical" evidence="10">
    <location>
        <begin position="52"/>
        <end position="70"/>
    </location>
</feature>
<feature type="transmembrane region" description="Helical" evidence="10">
    <location>
        <begin position="274"/>
        <end position="293"/>
    </location>
</feature>
<accession>A0A9J6CRS4</accession>
<feature type="transmembrane region" description="Helical" evidence="10">
    <location>
        <begin position="305"/>
        <end position="323"/>
    </location>
</feature>
<organism evidence="11 12">
    <name type="scientific">Polypedilum vanderplanki</name>
    <name type="common">Sleeping chironomid midge</name>
    <dbReference type="NCBI Taxonomy" id="319348"/>
    <lineage>
        <taxon>Eukaryota</taxon>
        <taxon>Metazoa</taxon>
        <taxon>Ecdysozoa</taxon>
        <taxon>Arthropoda</taxon>
        <taxon>Hexapoda</taxon>
        <taxon>Insecta</taxon>
        <taxon>Pterygota</taxon>
        <taxon>Neoptera</taxon>
        <taxon>Endopterygota</taxon>
        <taxon>Diptera</taxon>
        <taxon>Nematocera</taxon>
        <taxon>Chironomoidea</taxon>
        <taxon>Chironomidae</taxon>
        <taxon>Chironominae</taxon>
        <taxon>Polypedilum</taxon>
        <taxon>Polypedilum</taxon>
    </lineage>
</organism>
<dbReference type="GO" id="GO:0004984">
    <property type="term" value="F:olfactory receptor activity"/>
    <property type="evidence" value="ECO:0007669"/>
    <property type="project" value="InterPro"/>
</dbReference>
<comment type="subcellular location">
    <subcellularLocation>
        <location evidence="1 10">Cell membrane</location>
        <topology evidence="1 10">Multi-pass membrane protein</topology>
    </subcellularLocation>
</comment>
<evidence type="ECO:0000256" key="1">
    <source>
        <dbReference type="ARBA" id="ARBA00004651"/>
    </source>
</evidence>
<proteinExistence type="inferred from homology"/>
<sequence length="399" mass="46427">MEGFYKFLIGPINTKKPYEAIGFQVKILKFFGMWEPENLGENSKILYKIWSFFCRGFFLHIYTITQLLYFKDVDDIAKAADGIFIVMTQIAMLFKLERLYMNRHRVKACAKMLENEIFEPKDIDEENVMKPVMFNCLRFCLLLLTPSVLTCHLWTIVPFFEEKIRFPIATWYPFSTQNTFVFIIIYFYQYVGIHVSAVVNTAQDTIISAFIAQTNGQIQRLGIRMSKIGNDFEFGDDSVEAKEICQEQVRDCIKLHKAILDFNKNLQDIFRASVFAQLMAAVIIICMILFLATTQEQTLVSLSSFVSYFNAMTIQILLFCWIGNELIYSSKDLTYQAFKSNFMSFKKTNSKDILFLMQRTSTDVKFMAGIIFRVELSLQTFLDIMKASYSYFSVIRTVG</sequence>
<keyword evidence="6 10" id="KW-1133">Transmembrane helix</keyword>
<dbReference type="GO" id="GO:0005886">
    <property type="term" value="C:plasma membrane"/>
    <property type="evidence" value="ECO:0007669"/>
    <property type="project" value="UniProtKB-SubCell"/>
</dbReference>
<keyword evidence="8 10" id="KW-0675">Receptor</keyword>
<dbReference type="AlphaFoldDB" id="A0A9J6CRS4"/>
<feature type="transmembrane region" description="Helical" evidence="10">
    <location>
        <begin position="76"/>
        <end position="96"/>
    </location>
</feature>
<name>A0A9J6CRS4_POLVA</name>
<evidence type="ECO:0000313" key="12">
    <source>
        <dbReference type="Proteomes" id="UP001107558"/>
    </source>
</evidence>
<gene>
    <name evidence="11" type="ORF">PVAND_013784</name>
</gene>
<protein>
    <recommendedName>
        <fullName evidence="10">Odorant receptor</fullName>
    </recommendedName>
</protein>
<evidence type="ECO:0000313" key="11">
    <source>
        <dbReference type="EMBL" id="KAG5684559.1"/>
    </source>
</evidence>
<evidence type="ECO:0000256" key="7">
    <source>
        <dbReference type="ARBA" id="ARBA00023136"/>
    </source>
</evidence>
<evidence type="ECO:0000256" key="6">
    <source>
        <dbReference type="ARBA" id="ARBA00022989"/>
    </source>
</evidence>
<dbReference type="Proteomes" id="UP001107558">
    <property type="component" value="Chromosome 1"/>
</dbReference>
<evidence type="ECO:0000256" key="8">
    <source>
        <dbReference type="ARBA" id="ARBA00023170"/>
    </source>
</evidence>